<sequence length="246" mass="28121">MEKTLSLNWKNNTDFEIGGYTLTMNYEHGGSKIISKDNKFLLMKAENFLKHYTSLDPKEYRRVLELGVYQGGSFVFLDQLLQPEKISAIELSTTPLPALDKYVAANKDRARLYYGTSQDDAEKLRAIVNTDFGGELDLVVDDASHFYEQTKTSFKTLFPLVRPGGLYIIEDWGWSFQDVFQDPDNPWNSVASPANLMIELMEDMTRGDLILDIQIARELIKIRRSNLVAGQVFATQARRGRTYNLL</sequence>
<comment type="caution">
    <text evidence="1">The sequence shown here is derived from an EMBL/GenBank/DDBJ whole genome shotgun (WGS) entry which is preliminary data.</text>
</comment>
<dbReference type="Proteomes" id="UP000183471">
    <property type="component" value="Unassembled WGS sequence"/>
</dbReference>
<name>A0ABY0T656_9PROT</name>
<dbReference type="Pfam" id="PF13578">
    <property type="entry name" value="Methyltransf_24"/>
    <property type="match status" value="1"/>
</dbReference>
<evidence type="ECO:0000313" key="1">
    <source>
        <dbReference type="EMBL" id="SDQ26226.1"/>
    </source>
</evidence>
<gene>
    <name evidence="1" type="ORF">SAMN05216402_0071</name>
</gene>
<accession>A0ABY0T656</accession>
<dbReference type="InterPro" id="IPR029063">
    <property type="entry name" value="SAM-dependent_MTases_sf"/>
</dbReference>
<organism evidence="1 2">
    <name type="scientific">Nitrosospira multiformis</name>
    <dbReference type="NCBI Taxonomy" id="1231"/>
    <lineage>
        <taxon>Bacteria</taxon>
        <taxon>Pseudomonadati</taxon>
        <taxon>Pseudomonadota</taxon>
        <taxon>Betaproteobacteria</taxon>
        <taxon>Nitrosomonadales</taxon>
        <taxon>Nitrosomonadaceae</taxon>
        <taxon>Nitrosospira</taxon>
    </lineage>
</organism>
<dbReference type="Gene3D" id="3.40.50.150">
    <property type="entry name" value="Vaccinia Virus protein VP39"/>
    <property type="match status" value="1"/>
</dbReference>
<reference evidence="1 2" key="1">
    <citation type="submission" date="2016-10" db="EMBL/GenBank/DDBJ databases">
        <authorList>
            <person name="Varghese N."/>
            <person name="Submissions S."/>
        </authorList>
    </citation>
    <scope>NUCLEOTIDE SEQUENCE [LARGE SCALE GENOMIC DNA]</scope>
    <source>
        <strain evidence="1 2">Nl1</strain>
    </source>
</reference>
<keyword evidence="2" id="KW-1185">Reference proteome</keyword>
<proteinExistence type="predicted"/>
<evidence type="ECO:0000313" key="2">
    <source>
        <dbReference type="Proteomes" id="UP000183471"/>
    </source>
</evidence>
<dbReference type="RefSeq" id="WP_074630288.1">
    <property type="nucleotide sequence ID" value="NZ_FNKY01000001.1"/>
</dbReference>
<protein>
    <submittedName>
        <fullName evidence="1">Cephalosporin hydroxylase</fullName>
    </submittedName>
</protein>
<dbReference type="SUPFAM" id="SSF53335">
    <property type="entry name" value="S-adenosyl-L-methionine-dependent methyltransferases"/>
    <property type="match status" value="1"/>
</dbReference>
<dbReference type="EMBL" id="FNKY01000001">
    <property type="protein sequence ID" value="SDQ26226.1"/>
    <property type="molecule type" value="Genomic_DNA"/>
</dbReference>